<evidence type="ECO:0000256" key="4">
    <source>
        <dbReference type="ARBA" id="ARBA00047422"/>
    </source>
</evidence>
<name>A0A3M4AJQ6_9PSED</name>
<keyword evidence="1 5" id="KW-0489">Methyltransferase</keyword>
<evidence type="ECO:0000313" key="7">
    <source>
        <dbReference type="EMBL" id="RMP07138.1"/>
    </source>
</evidence>
<dbReference type="InterPro" id="IPR029063">
    <property type="entry name" value="SAM-dependent_MTases_sf"/>
</dbReference>
<evidence type="ECO:0000256" key="3">
    <source>
        <dbReference type="ARBA" id="ARBA00022747"/>
    </source>
</evidence>
<organism evidence="7 8">
    <name type="scientific">Pseudomonas syringae pv. delphinii</name>
    <dbReference type="NCBI Taxonomy" id="192088"/>
    <lineage>
        <taxon>Bacteria</taxon>
        <taxon>Pseudomonadati</taxon>
        <taxon>Pseudomonadota</taxon>
        <taxon>Gammaproteobacteria</taxon>
        <taxon>Pseudomonadales</taxon>
        <taxon>Pseudomonadaceae</taxon>
        <taxon>Pseudomonas</taxon>
    </lineage>
</organism>
<accession>A0A3M4AJQ6</accession>
<dbReference type="AlphaFoldDB" id="A0A3M4AJQ6"/>
<protein>
    <submittedName>
        <fullName evidence="7">C-5 cytosine-specific DNA methylase</fullName>
    </submittedName>
</protein>
<evidence type="ECO:0000256" key="2">
    <source>
        <dbReference type="ARBA" id="ARBA00022679"/>
    </source>
</evidence>
<dbReference type="GO" id="GO:0003886">
    <property type="term" value="F:DNA (cytosine-5-)-methyltransferase activity"/>
    <property type="evidence" value="ECO:0007669"/>
    <property type="project" value="UniProtKB-EC"/>
</dbReference>
<comment type="caution">
    <text evidence="7">The sequence shown here is derived from an EMBL/GenBank/DDBJ whole genome shotgun (WGS) entry which is preliminary data.</text>
</comment>
<keyword evidence="2 5" id="KW-0808">Transferase</keyword>
<dbReference type="Proteomes" id="UP000267908">
    <property type="component" value="Unassembled WGS sequence"/>
</dbReference>
<dbReference type="Pfam" id="PF00145">
    <property type="entry name" value="DNA_methylase"/>
    <property type="match status" value="1"/>
</dbReference>
<proteinExistence type="inferred from homology"/>
<dbReference type="GO" id="GO:0009307">
    <property type="term" value="P:DNA restriction-modification system"/>
    <property type="evidence" value="ECO:0007669"/>
    <property type="project" value="UniProtKB-KW"/>
</dbReference>
<dbReference type="Gene3D" id="3.40.50.150">
    <property type="entry name" value="Vaccinia Virus protein VP39"/>
    <property type="match status" value="1"/>
</dbReference>
<feature type="active site" evidence="5">
    <location>
        <position position="262"/>
    </location>
</feature>
<feature type="region of interest" description="Disordered" evidence="6">
    <location>
        <begin position="1"/>
        <end position="22"/>
    </location>
</feature>
<dbReference type="EMBL" id="RBQG01000316">
    <property type="protein sequence ID" value="RMP07138.1"/>
    <property type="molecule type" value="Genomic_DNA"/>
</dbReference>
<dbReference type="SUPFAM" id="SSF53335">
    <property type="entry name" value="S-adenosyl-L-methionine-dependent methyltransferases"/>
    <property type="match status" value="1"/>
</dbReference>
<reference evidence="7 8" key="1">
    <citation type="submission" date="2018-08" db="EMBL/GenBank/DDBJ databases">
        <title>Recombination of ecologically and evolutionarily significant loci maintains genetic cohesion in the Pseudomonas syringae species complex.</title>
        <authorList>
            <person name="Dillon M."/>
            <person name="Thakur S."/>
            <person name="Almeida R.N.D."/>
            <person name="Weir B.S."/>
            <person name="Guttman D.S."/>
        </authorList>
    </citation>
    <scope>NUCLEOTIDE SEQUENCE [LARGE SCALE GENOMIC DNA]</scope>
    <source>
        <strain evidence="7 8">ICMP 4330</strain>
    </source>
</reference>
<comment type="similarity">
    <text evidence="5">Belongs to the class I-like SAM-binding methyltransferase superfamily. C5-methyltransferase family.</text>
</comment>
<evidence type="ECO:0000256" key="1">
    <source>
        <dbReference type="ARBA" id="ARBA00022603"/>
    </source>
</evidence>
<dbReference type="GO" id="GO:0032259">
    <property type="term" value="P:methylation"/>
    <property type="evidence" value="ECO:0007669"/>
    <property type="project" value="UniProtKB-KW"/>
</dbReference>
<evidence type="ECO:0000313" key="8">
    <source>
        <dbReference type="Proteomes" id="UP000267908"/>
    </source>
</evidence>
<comment type="catalytic activity">
    <reaction evidence="4">
        <text>a 2'-deoxycytidine in DNA + S-adenosyl-L-methionine = a 5-methyl-2'-deoxycytidine in DNA + S-adenosyl-L-homocysteine + H(+)</text>
        <dbReference type="Rhea" id="RHEA:13681"/>
        <dbReference type="Rhea" id="RHEA-COMP:11369"/>
        <dbReference type="Rhea" id="RHEA-COMP:11370"/>
        <dbReference type="ChEBI" id="CHEBI:15378"/>
        <dbReference type="ChEBI" id="CHEBI:57856"/>
        <dbReference type="ChEBI" id="CHEBI:59789"/>
        <dbReference type="ChEBI" id="CHEBI:85452"/>
        <dbReference type="ChEBI" id="CHEBI:85454"/>
        <dbReference type="EC" id="2.1.1.37"/>
    </reaction>
</comment>
<keyword evidence="3" id="KW-0680">Restriction system</keyword>
<keyword evidence="5" id="KW-0949">S-adenosyl-L-methionine</keyword>
<gene>
    <name evidence="7" type="ORF">ALQ28_101115</name>
</gene>
<sequence length="516" mass="56969">MKHPLSSQSNRKRERPTDVGGCTLITSSTQWESSHWAGFPFREPYMNTFSLLITPKIGEARGVPRIWLEGQKLLSAGIEIGTRFSLIRLEGQTRLELVPATSLEATKADVTVSRRVKNGIATPLIEIRTALLRSLFKTAEKVRVVIRLGRIVITPLDNDKRIEERLARLKRKLDAQEPLAVCSLFHGGGVLDRAIHAGLARSGIDTFVRIGIELEDQYLDASLRNNPMLWRDTSFAICADVRDVQRGTGTPECDLVVAGIPCTGASRAGKAKNKLNSAEQHPSAGTLFIDFLDFVRYSNPVMAIVENVPDYQTSTSMEVIRSVLKSLGYRLFECILDGAVFGAFESRSRMALVAYTEGAFEPLTLDQITPLRTKERSLKHLMEAVPDTDESWKCYDYLGRKEERDIASGKGFRRQLLTPEATSCGCIGRGYAKARSTEPFIRHPRNPALSRLLTVSEHARVKTIPVELVEGVSNTTAHEILGQSVIYTAFEAIAAAVGKLITKLHRTATPAGVIAA</sequence>
<evidence type="ECO:0000256" key="5">
    <source>
        <dbReference type="PROSITE-ProRule" id="PRU01016"/>
    </source>
</evidence>
<evidence type="ECO:0000256" key="6">
    <source>
        <dbReference type="SAM" id="MobiDB-lite"/>
    </source>
</evidence>
<dbReference type="InterPro" id="IPR001525">
    <property type="entry name" value="C5_MeTfrase"/>
</dbReference>
<dbReference type="PROSITE" id="PS51679">
    <property type="entry name" value="SAM_MT_C5"/>
    <property type="match status" value="1"/>
</dbReference>